<accession>M4QPE7</accession>
<dbReference type="NCBIfam" id="TIGR00302">
    <property type="entry name" value="phosphoribosylformylglycinamidine synthase subunit PurS"/>
    <property type="match status" value="1"/>
</dbReference>
<evidence type="ECO:0008006" key="8">
    <source>
        <dbReference type="Google" id="ProtNLM"/>
    </source>
</evidence>
<evidence type="ECO:0000256" key="1">
    <source>
        <dbReference type="ARBA" id="ARBA00022490"/>
    </source>
</evidence>
<evidence type="ECO:0000256" key="2">
    <source>
        <dbReference type="ARBA" id="ARBA00022598"/>
    </source>
</evidence>
<dbReference type="Pfam" id="PF02700">
    <property type="entry name" value="PurS"/>
    <property type="match status" value="1"/>
</dbReference>
<dbReference type="Proteomes" id="UP000201252">
    <property type="component" value="Segment"/>
</dbReference>
<protein>
    <recommendedName>
        <fullName evidence="8">Phosphoribosylformylglycinamidine synthase</fullName>
    </recommendedName>
</protein>
<dbReference type="RefSeq" id="YP_007674478.1">
    <property type="nucleotide sequence ID" value="NC_020851.1"/>
</dbReference>
<keyword evidence="7" id="KW-1185">Reference proteome</keyword>
<dbReference type="PANTHER" id="PTHR34696:SF1">
    <property type="entry name" value="PHOSPHORIBOSYLFORMYLGLYCINAMIDINE SYNTHASE SUBUNIT PURS"/>
    <property type="match status" value="1"/>
</dbReference>
<gene>
    <name evidence="6" type="ORF">SWZG_00115</name>
</gene>
<dbReference type="InterPro" id="IPR003850">
    <property type="entry name" value="PurS"/>
</dbReference>
<dbReference type="InterPro" id="IPR036604">
    <property type="entry name" value="PurS-like_sf"/>
</dbReference>
<dbReference type="GO" id="GO:0006164">
    <property type="term" value="P:purine nucleotide biosynthetic process"/>
    <property type="evidence" value="ECO:0007669"/>
    <property type="project" value="UniProtKB-KW"/>
</dbReference>
<reference evidence="6 7" key="1">
    <citation type="submission" date="2010-10" db="EMBL/GenBank/DDBJ databases">
        <title>The Genome Sequence of Synechococcus phage S-SKS1.</title>
        <authorList>
            <consortium name="The Broad Institute Genome Sequencing Platform"/>
            <person name="Henn M.R."/>
            <person name="Clokie M."/>
            <person name="Levin J."/>
            <person name="Malboeuf C."/>
            <person name="Casali M."/>
            <person name="Russ C."/>
            <person name="Lennon N."/>
            <person name="Chapman S.B."/>
            <person name="Erlich R."/>
            <person name="Young S.K."/>
            <person name="Yandava C."/>
            <person name="Zeng Q."/>
            <person name="Alvarado L."/>
            <person name="Anderson S."/>
            <person name="Berlin A."/>
            <person name="Chen Z."/>
            <person name="Freedman E."/>
            <person name="Gellesch M."/>
            <person name="Goldberg J."/>
            <person name="Green L."/>
            <person name="Griggs A."/>
            <person name="Gujja S."/>
            <person name="Heilman E.R."/>
            <person name="Heiman D."/>
            <person name="Hollinger A."/>
            <person name="Howarth C."/>
            <person name="Larson L."/>
            <person name="Mehta T."/>
            <person name="Pearson M."/>
            <person name="Roberts A."/>
            <person name="Ryan E."/>
            <person name="Saif S."/>
            <person name="Shea T."/>
            <person name="Shenoy N."/>
            <person name="Sisk P."/>
            <person name="Stolte C."/>
            <person name="Sykes S."/>
            <person name="White J."/>
            <person name="Haas B."/>
            <person name="Nusbaum C."/>
            <person name="Birren B."/>
        </authorList>
    </citation>
    <scope>NUCLEOTIDE SEQUENCE [LARGE SCALE GENOMIC DNA]</scope>
</reference>
<evidence type="ECO:0000256" key="3">
    <source>
        <dbReference type="ARBA" id="ARBA00022741"/>
    </source>
</evidence>
<evidence type="ECO:0000313" key="7">
    <source>
        <dbReference type="Proteomes" id="UP000201252"/>
    </source>
</evidence>
<organism evidence="6 7">
    <name type="scientific">Synechococcus phage S-SKS1</name>
    <dbReference type="NCBI Taxonomy" id="754042"/>
    <lineage>
        <taxon>Viruses</taxon>
        <taxon>Duplodnaviria</taxon>
        <taxon>Heunggongvirae</taxon>
        <taxon>Uroviricota</taxon>
        <taxon>Caudoviricetes</taxon>
        <taxon>Llyrvirus</taxon>
        <taxon>Llyrvirus SSKS1</taxon>
    </lineage>
</organism>
<dbReference type="PANTHER" id="PTHR34696">
    <property type="entry name" value="PHOSPHORIBOSYLFORMYLGLYCINAMIDINE SYNTHASE SUBUNIT PURS"/>
    <property type="match status" value="1"/>
</dbReference>
<evidence type="ECO:0000256" key="5">
    <source>
        <dbReference type="ARBA" id="ARBA00022840"/>
    </source>
</evidence>
<dbReference type="SUPFAM" id="SSF82697">
    <property type="entry name" value="PurS-like"/>
    <property type="match status" value="1"/>
</dbReference>
<keyword evidence="4" id="KW-0658">Purine biosynthesis</keyword>
<dbReference type="OrthoDB" id="18786at10239"/>
<evidence type="ECO:0000256" key="4">
    <source>
        <dbReference type="ARBA" id="ARBA00022755"/>
    </source>
</evidence>
<dbReference type="EMBL" id="HQ633071">
    <property type="protein sequence ID" value="AGH31626.1"/>
    <property type="molecule type" value="Genomic_DNA"/>
</dbReference>
<keyword evidence="3" id="KW-0547">Nucleotide-binding</keyword>
<evidence type="ECO:0000313" key="6">
    <source>
        <dbReference type="EMBL" id="AGH31626.1"/>
    </source>
</evidence>
<keyword evidence="1" id="KW-0963">Cytoplasm</keyword>
<name>M4QPE7_9CAUD</name>
<sequence>MLMKHLMRGGTTMKFKALVFIRLRSQVDDSPGNAVRDACKRLSELDIKKLRLGKVIDIWIEAPDKEYAAKEVTRLSGRFLANTVMEDWYYELTEIDSFPQGVE</sequence>
<dbReference type="KEGG" id="vg:15011026"/>
<dbReference type="GO" id="GO:0005524">
    <property type="term" value="F:ATP binding"/>
    <property type="evidence" value="ECO:0007669"/>
    <property type="project" value="UniProtKB-KW"/>
</dbReference>
<dbReference type="GeneID" id="15011026"/>
<dbReference type="Gene3D" id="3.30.1280.10">
    <property type="entry name" value="Phosphoribosylformylglycinamidine synthase subunit PurS"/>
    <property type="match status" value="1"/>
</dbReference>
<keyword evidence="5" id="KW-0067">ATP-binding</keyword>
<keyword evidence="2" id="KW-0436">Ligase</keyword>
<proteinExistence type="predicted"/>
<dbReference type="GO" id="GO:0016874">
    <property type="term" value="F:ligase activity"/>
    <property type="evidence" value="ECO:0007669"/>
    <property type="project" value="UniProtKB-KW"/>
</dbReference>